<protein>
    <submittedName>
        <fullName evidence="6">IQ domain-containing protein IQM6</fullName>
    </submittedName>
</protein>
<dbReference type="GeneID" id="98171007"/>
<evidence type="ECO:0000313" key="6">
    <source>
        <dbReference type="EMBL" id="GAB1310052.1"/>
    </source>
</evidence>
<dbReference type="PANTHER" id="PTHR31250">
    <property type="entry name" value="IQ DOMAIN-CONTAINING PROTEIN IQM3"/>
    <property type="match status" value="1"/>
</dbReference>
<comment type="caution">
    <text evidence="6">The sequence shown here is derived from an EMBL/GenBank/DDBJ whole genome shotgun (WGS) entry which is preliminary data.</text>
</comment>
<evidence type="ECO:0000256" key="3">
    <source>
        <dbReference type="ARBA" id="ARBA00022490"/>
    </source>
</evidence>
<dbReference type="PROSITE" id="PS50096">
    <property type="entry name" value="IQ"/>
    <property type="match status" value="1"/>
</dbReference>
<dbReference type="Pfam" id="PF00612">
    <property type="entry name" value="IQ"/>
    <property type="match status" value="1"/>
</dbReference>
<evidence type="ECO:0000313" key="7">
    <source>
        <dbReference type="Proteomes" id="UP001628179"/>
    </source>
</evidence>
<keyword evidence="7" id="KW-1185">Reference proteome</keyword>
<feature type="region of interest" description="Disordered" evidence="5">
    <location>
        <begin position="594"/>
        <end position="649"/>
    </location>
</feature>
<feature type="compositionally biased region" description="Basic and acidic residues" evidence="5">
    <location>
        <begin position="233"/>
        <end position="255"/>
    </location>
</feature>
<dbReference type="CDD" id="cd23767">
    <property type="entry name" value="IQCD"/>
    <property type="match status" value="1"/>
</dbReference>
<dbReference type="EMBL" id="BAAFSV010000001">
    <property type="protein sequence ID" value="GAB1310052.1"/>
    <property type="molecule type" value="Genomic_DNA"/>
</dbReference>
<dbReference type="InterPro" id="IPR044159">
    <property type="entry name" value="IQM"/>
</dbReference>
<evidence type="ECO:0000256" key="1">
    <source>
        <dbReference type="ARBA" id="ARBA00004123"/>
    </source>
</evidence>
<proteinExistence type="predicted"/>
<feature type="compositionally biased region" description="Polar residues" evidence="5">
    <location>
        <begin position="386"/>
        <end position="395"/>
    </location>
</feature>
<name>A0ABQ0FX19_9PEZI</name>
<evidence type="ECO:0000256" key="2">
    <source>
        <dbReference type="ARBA" id="ARBA00004496"/>
    </source>
</evidence>
<feature type="region of interest" description="Disordered" evidence="5">
    <location>
        <begin position="386"/>
        <end position="416"/>
    </location>
</feature>
<feature type="compositionally biased region" description="Polar residues" evidence="5">
    <location>
        <begin position="32"/>
        <end position="43"/>
    </location>
</feature>
<dbReference type="SMART" id="SM00015">
    <property type="entry name" value="IQ"/>
    <property type="match status" value="1"/>
</dbReference>
<dbReference type="RefSeq" id="XP_070911785.1">
    <property type="nucleotide sequence ID" value="XM_071055684.1"/>
</dbReference>
<dbReference type="InterPro" id="IPR000048">
    <property type="entry name" value="IQ_motif_EF-hand-BS"/>
</dbReference>
<feature type="region of interest" description="Disordered" evidence="5">
    <location>
        <begin position="62"/>
        <end position="101"/>
    </location>
</feature>
<evidence type="ECO:0000256" key="5">
    <source>
        <dbReference type="SAM" id="MobiDB-lite"/>
    </source>
</evidence>
<accession>A0ABQ0FX19</accession>
<sequence>MATPPSLPSTPLQSPRSSNPSKGPVSRASIDSVLSSQSHQEYLNSLVPPTEEQFAHIAEVQAEREAEHKRHYREQQRQSLEVAARPAPEPRPQSRQSGSHVHLYSRLGFGRRTSTGDEGLRTKAATVIQRTYRGYRARREMKGLGIDASTRWVHAIREAQWRELTTPRARSSLADDRLTPPGSPPGSGVPGSRPATARQNWKKVSAIARRAGGDLDADTSSSSSSASSSDSDSGDRRKTAEQKKQEQKRREEAKAYRKQAARMMGLQYFLEMVDLKHRYGANLRVYHEEWKKADTKENFFYWLDYGEGRFIDIEACPRERLDREQVRYLSREERQYYLVKVDEEGRLCWAKNGARIDTSEKWKDSIHGIVPSDDPTPAYAPVSENQTALLDRNTTSSSRSSSSSPRSSISPRSSLSSLDRITAARYASDSPPGTGTANNPLTKKIKHVSATTILNNLLRKTVRKNTWIFVADTSFRLYVGIKNSGAFQHSSFLQGSRISAAGLIRIKDGRLKSLSPLSGHYRPPASNFRAFVRSLKEAGVDMRRVSVSKSYAVLVGLEVYVKTRKRVREVVEKMKHGVNKKGDNDGVVIPSKMRRAAEPIGENNEGEGQDKGKDKERDTVEKGALLTKEAGTAAGVAGSGQQKQEAKMMEENQLAVEVMQKLNLGAGLREPKGQKGDGDREEAAPIVTPPT</sequence>
<feature type="region of interest" description="Disordered" evidence="5">
    <location>
        <begin position="664"/>
        <end position="691"/>
    </location>
</feature>
<feature type="compositionally biased region" description="Low complexity" evidence="5">
    <location>
        <begin position="218"/>
        <end position="231"/>
    </location>
</feature>
<keyword evidence="3" id="KW-0963">Cytoplasm</keyword>
<dbReference type="PANTHER" id="PTHR31250:SF27">
    <property type="entry name" value="IQ DOMAIN-CONTAINING PROTEIN IQM5"/>
    <property type="match status" value="1"/>
</dbReference>
<feature type="compositionally biased region" description="Basic and acidic residues" evidence="5">
    <location>
        <begin position="669"/>
        <end position="683"/>
    </location>
</feature>
<reference evidence="6 7" key="1">
    <citation type="submission" date="2024-09" db="EMBL/GenBank/DDBJ databases">
        <title>Itraconazole resistance in Madurella fahalii resulting from another homologue of gene encoding cytochrome P450 14-alpha sterol demethylase (CYP51).</title>
        <authorList>
            <person name="Yoshioka I."/>
            <person name="Fahal A.H."/>
            <person name="Kaneko S."/>
            <person name="Yaguchi T."/>
        </authorList>
    </citation>
    <scope>NUCLEOTIDE SEQUENCE [LARGE SCALE GENOMIC DNA]</scope>
    <source>
        <strain evidence="6 7">IFM 68171</strain>
    </source>
</reference>
<feature type="compositionally biased region" description="Basic and acidic residues" evidence="5">
    <location>
        <begin position="608"/>
        <end position="621"/>
    </location>
</feature>
<organism evidence="6 7">
    <name type="scientific">Madurella fahalii</name>
    <dbReference type="NCBI Taxonomy" id="1157608"/>
    <lineage>
        <taxon>Eukaryota</taxon>
        <taxon>Fungi</taxon>
        <taxon>Dikarya</taxon>
        <taxon>Ascomycota</taxon>
        <taxon>Pezizomycotina</taxon>
        <taxon>Sordariomycetes</taxon>
        <taxon>Sordariomycetidae</taxon>
        <taxon>Sordariales</taxon>
        <taxon>Sordariales incertae sedis</taxon>
        <taxon>Madurella</taxon>
    </lineage>
</organism>
<feature type="region of interest" description="Disordered" evidence="5">
    <location>
        <begin position="167"/>
        <end position="256"/>
    </location>
</feature>
<comment type="subcellular location">
    <subcellularLocation>
        <location evidence="2">Cytoplasm</location>
    </subcellularLocation>
    <subcellularLocation>
        <location evidence="1">Nucleus</location>
    </subcellularLocation>
</comment>
<gene>
    <name evidence="6" type="ORF">MFIFM68171_00262</name>
</gene>
<keyword evidence="4" id="KW-0539">Nucleus</keyword>
<dbReference type="Gene3D" id="1.20.5.190">
    <property type="match status" value="1"/>
</dbReference>
<feature type="compositionally biased region" description="Low complexity" evidence="5">
    <location>
        <begin position="396"/>
        <end position="416"/>
    </location>
</feature>
<dbReference type="Proteomes" id="UP001628179">
    <property type="component" value="Unassembled WGS sequence"/>
</dbReference>
<feature type="compositionally biased region" description="Low complexity" evidence="5">
    <location>
        <begin position="9"/>
        <end position="18"/>
    </location>
</feature>
<feature type="region of interest" description="Disordered" evidence="5">
    <location>
        <begin position="1"/>
        <end position="48"/>
    </location>
</feature>
<evidence type="ECO:0000256" key="4">
    <source>
        <dbReference type="ARBA" id="ARBA00023242"/>
    </source>
</evidence>
<feature type="compositionally biased region" description="Basic and acidic residues" evidence="5">
    <location>
        <begin position="62"/>
        <end position="76"/>
    </location>
</feature>